<dbReference type="Proteomes" id="UP000265020">
    <property type="component" value="Unassembled WGS sequence"/>
</dbReference>
<dbReference type="Ensembl" id="ENSCVAT00000016794.1">
    <property type="protein sequence ID" value="ENSCVAP00000010153.1"/>
    <property type="gene ID" value="ENSCVAG00000012275.1"/>
</dbReference>
<feature type="domain" description="Fibronectin type-III" evidence="12">
    <location>
        <begin position="107"/>
        <end position="210"/>
    </location>
</feature>
<evidence type="ECO:0000256" key="9">
    <source>
        <dbReference type="SAM" id="MobiDB-lite"/>
    </source>
</evidence>
<evidence type="ECO:0000313" key="14">
    <source>
        <dbReference type="Proteomes" id="UP000265020"/>
    </source>
</evidence>
<evidence type="ECO:0000256" key="7">
    <source>
        <dbReference type="ARBA" id="ARBA00023170"/>
    </source>
</evidence>
<sequence>MASLQLLFLFGFFASVKSGLELSCTYDYEKEMFCQLAAEQCSQYTLDVTAAYDQHRNSCSMWQCGHEQCCCSLNIEFGPGDSCTVEAFNGSEKVDSKWIDNTLEIIKPKAPTIVSVEKKERNFVVKWRTNMNPILDPLIFKLTVSKKEDKEIVFSKEVNAAKDNNLQRYEINGKELEPNTAYVVRVQSKTNLSGIFSNTSNEMEFETPASFQTLYLGIIIALSVLGIILFVSAYTCFVRIKRKWWDSFSDPKKLLMPAMMPQVLKPSPITPSNIWIDTPKPNDDDQTLKMLQNQREDVSMDSNSCGISPGSSDPCYGQAEPPDPKAIINYALWKALNGCLPKNLGSPFPNLELPVSQDQNMPNIVSRETSAASSGIVNRSYFMSLPSPSNQTVDDGSGVNFPDDSRYSCKSDTVNNPDHQALAFLLLAQKDTSPAGRVDQSYQPCKVDSSRSIYDSSRAEFLVDPGYSIKSNTVCSPDQQVRACPLPALKDICSPARVVLSYQQCNPDPKRSSSTEANSASSSSTTTGCGFEFRFERSDEGSINSEFNSEMFVPSGSDCSIKIADGYKPFSNKVEESDVIISNKVEESDVIISNKMEESVFISNMVEESDVIISEKQSSDPLCENKNLNEGVYNIPQTSLIPGLNQWFGPSGFPQTPQKLHLPMMPNHSSAPVLIDSGYKCV</sequence>
<dbReference type="PANTHER" id="PTHR23037">
    <property type="entry name" value="CYTOKINE RECEPTOR"/>
    <property type="match status" value="1"/>
</dbReference>
<feature type="transmembrane region" description="Helical" evidence="10">
    <location>
        <begin position="214"/>
        <end position="237"/>
    </location>
</feature>
<dbReference type="GO" id="GO:0016064">
    <property type="term" value="P:immunoglobulin mediated immune response"/>
    <property type="evidence" value="ECO:0007669"/>
    <property type="project" value="TreeGrafter"/>
</dbReference>
<keyword evidence="3 11" id="KW-0732">Signal</keyword>
<comment type="subcellular location">
    <subcellularLocation>
        <location evidence="1">Membrane</location>
        <topology evidence="1">Single-pass type I membrane protein</topology>
    </subcellularLocation>
</comment>
<evidence type="ECO:0000259" key="12">
    <source>
        <dbReference type="PROSITE" id="PS50853"/>
    </source>
</evidence>
<feature type="signal peptide" evidence="11">
    <location>
        <begin position="1"/>
        <end position="18"/>
    </location>
</feature>
<dbReference type="CDD" id="cd00063">
    <property type="entry name" value="FN3"/>
    <property type="match status" value="1"/>
</dbReference>
<evidence type="ECO:0000256" key="11">
    <source>
        <dbReference type="SAM" id="SignalP"/>
    </source>
</evidence>
<dbReference type="GO" id="GO:0004896">
    <property type="term" value="F:cytokine receptor activity"/>
    <property type="evidence" value="ECO:0007669"/>
    <property type="project" value="TreeGrafter"/>
</dbReference>
<keyword evidence="8" id="KW-0325">Glycoprotein</keyword>
<dbReference type="InterPro" id="IPR013783">
    <property type="entry name" value="Ig-like_fold"/>
</dbReference>
<evidence type="ECO:0000313" key="13">
    <source>
        <dbReference type="Ensembl" id="ENSCVAP00000010153.1"/>
    </source>
</evidence>
<name>A0A3Q2CWE1_CYPVA</name>
<keyword evidence="7" id="KW-0675">Receptor</keyword>
<organism evidence="13 14">
    <name type="scientific">Cyprinodon variegatus</name>
    <name type="common">Sheepshead minnow</name>
    <dbReference type="NCBI Taxonomy" id="28743"/>
    <lineage>
        <taxon>Eukaryota</taxon>
        <taxon>Metazoa</taxon>
        <taxon>Chordata</taxon>
        <taxon>Craniata</taxon>
        <taxon>Vertebrata</taxon>
        <taxon>Euteleostomi</taxon>
        <taxon>Actinopterygii</taxon>
        <taxon>Neopterygii</taxon>
        <taxon>Teleostei</taxon>
        <taxon>Neoteleostei</taxon>
        <taxon>Acanthomorphata</taxon>
        <taxon>Ovalentaria</taxon>
        <taxon>Atherinomorphae</taxon>
        <taxon>Cyprinodontiformes</taxon>
        <taxon>Cyprinodontidae</taxon>
        <taxon>Cyprinodon</taxon>
    </lineage>
</organism>
<dbReference type="PANTHER" id="PTHR23037:SF22">
    <property type="entry name" value="CYTOKINE RECEPTOR COMMON SUBUNIT BETA"/>
    <property type="match status" value="1"/>
</dbReference>
<accession>A0A3Q2CWE1</accession>
<keyword evidence="5 10" id="KW-0472">Membrane</keyword>
<dbReference type="SUPFAM" id="SSF49265">
    <property type="entry name" value="Fibronectin type III"/>
    <property type="match status" value="1"/>
</dbReference>
<evidence type="ECO:0000256" key="5">
    <source>
        <dbReference type="ARBA" id="ARBA00023136"/>
    </source>
</evidence>
<evidence type="ECO:0000256" key="10">
    <source>
        <dbReference type="SAM" id="Phobius"/>
    </source>
</evidence>
<dbReference type="InterPro" id="IPR036116">
    <property type="entry name" value="FN3_sf"/>
</dbReference>
<evidence type="ECO:0000256" key="4">
    <source>
        <dbReference type="ARBA" id="ARBA00022989"/>
    </source>
</evidence>
<keyword evidence="2 10" id="KW-0812">Transmembrane</keyword>
<dbReference type="GeneID" id="107086945"/>
<dbReference type="GeneTree" id="ENSGT00530000069547"/>
<keyword evidence="6" id="KW-1015">Disulfide bond</keyword>
<dbReference type="AlphaFoldDB" id="A0A3Q2CWE1"/>
<dbReference type="STRING" id="28743.ENSCVAP00000010153"/>
<evidence type="ECO:0000256" key="2">
    <source>
        <dbReference type="ARBA" id="ARBA00022692"/>
    </source>
</evidence>
<proteinExistence type="predicted"/>
<evidence type="ECO:0000256" key="3">
    <source>
        <dbReference type="ARBA" id="ARBA00022729"/>
    </source>
</evidence>
<evidence type="ECO:0000256" key="1">
    <source>
        <dbReference type="ARBA" id="ARBA00004479"/>
    </source>
</evidence>
<dbReference type="GO" id="GO:0009897">
    <property type="term" value="C:external side of plasma membrane"/>
    <property type="evidence" value="ECO:0007669"/>
    <property type="project" value="TreeGrafter"/>
</dbReference>
<keyword evidence="4 10" id="KW-1133">Transmembrane helix</keyword>
<feature type="compositionally biased region" description="Low complexity" evidence="9">
    <location>
        <begin position="514"/>
        <end position="527"/>
    </location>
</feature>
<reference evidence="13" key="1">
    <citation type="submission" date="2025-05" db="UniProtKB">
        <authorList>
            <consortium name="Ensembl"/>
        </authorList>
    </citation>
    <scope>IDENTIFICATION</scope>
</reference>
<protein>
    <submittedName>
        <fullName evidence="13">Uncharacterized LOC107086945</fullName>
    </submittedName>
</protein>
<evidence type="ECO:0000256" key="6">
    <source>
        <dbReference type="ARBA" id="ARBA00023157"/>
    </source>
</evidence>
<evidence type="ECO:0000256" key="8">
    <source>
        <dbReference type="ARBA" id="ARBA00023180"/>
    </source>
</evidence>
<dbReference type="InterPro" id="IPR003961">
    <property type="entry name" value="FN3_dom"/>
</dbReference>
<feature type="region of interest" description="Disordered" evidence="9">
    <location>
        <begin position="505"/>
        <end position="527"/>
    </location>
</feature>
<dbReference type="OrthoDB" id="8962741at2759"/>
<feature type="chain" id="PRO_5044598106" evidence="11">
    <location>
        <begin position="19"/>
        <end position="682"/>
    </location>
</feature>
<dbReference type="Ensembl" id="ENSCVAT00000016747.1">
    <property type="protein sequence ID" value="ENSCVAP00000026567.1"/>
    <property type="gene ID" value="ENSCVAG00000012275.1"/>
</dbReference>
<dbReference type="Gene3D" id="2.60.40.10">
    <property type="entry name" value="Immunoglobulins"/>
    <property type="match status" value="1"/>
</dbReference>
<dbReference type="PROSITE" id="PS50853">
    <property type="entry name" value="FN3"/>
    <property type="match status" value="1"/>
</dbReference>
<dbReference type="KEGG" id="cvg:107086945"/>
<keyword evidence="14" id="KW-1185">Reference proteome</keyword>
<dbReference type="RefSeq" id="XP_015233731.1">
    <property type="nucleotide sequence ID" value="XM_015378245.1"/>
</dbReference>